<dbReference type="PANTHER" id="PTHR23416:SF23">
    <property type="entry name" value="ACETYLTRANSFERASE C18B11.09C-RELATED"/>
    <property type="match status" value="1"/>
</dbReference>
<dbReference type="PANTHER" id="PTHR23416">
    <property type="entry name" value="SIALIC ACID SYNTHASE-RELATED"/>
    <property type="match status" value="1"/>
</dbReference>
<evidence type="ECO:0000256" key="3">
    <source>
        <dbReference type="ARBA" id="ARBA00022737"/>
    </source>
</evidence>
<dbReference type="SMART" id="SM01266">
    <property type="entry name" value="Mac"/>
    <property type="match status" value="1"/>
</dbReference>
<dbReference type="CDD" id="cd03357">
    <property type="entry name" value="LbH_MAT_GAT"/>
    <property type="match status" value="1"/>
</dbReference>
<proteinExistence type="inferred from homology"/>
<dbReference type="InterPro" id="IPR051159">
    <property type="entry name" value="Hexapeptide_acetyltransf"/>
</dbReference>
<dbReference type="InterPro" id="IPR011004">
    <property type="entry name" value="Trimer_LpxA-like_sf"/>
</dbReference>
<dbReference type="PROSITE" id="PS00101">
    <property type="entry name" value="HEXAPEP_TRANSFERASES"/>
    <property type="match status" value="1"/>
</dbReference>
<sequence>MRSEKQKMLAGDLYCAADPELQADMARAAAVLAAFNARLDAGACAELLGPLLGAFGEGTQIKPPFRCDYGQHIRVGARSFINFNATILDCAPVTIGDEVLIGPNVQIYAATHPLEAAPRRAMLESGKPVTIHDGVWIGGGAILCPGVTIGENAVVGAGSVVTRDVAPNMLVAGNPARLIRNL</sequence>
<dbReference type="Proteomes" id="UP001438953">
    <property type="component" value="Unassembled WGS sequence"/>
</dbReference>
<dbReference type="InterPro" id="IPR001451">
    <property type="entry name" value="Hexapep"/>
</dbReference>
<dbReference type="EMBL" id="JAYWLC010000010">
    <property type="protein sequence ID" value="MER5172717.1"/>
    <property type="molecule type" value="Genomic_DNA"/>
</dbReference>
<dbReference type="RefSeq" id="WP_350937717.1">
    <property type="nucleotide sequence ID" value="NZ_JAYWLC010000010.1"/>
</dbReference>
<evidence type="ECO:0000256" key="2">
    <source>
        <dbReference type="ARBA" id="ARBA00022679"/>
    </source>
</evidence>
<keyword evidence="7" id="KW-1185">Reference proteome</keyword>
<dbReference type="InterPro" id="IPR024688">
    <property type="entry name" value="Mac_dom"/>
</dbReference>
<dbReference type="InterPro" id="IPR018357">
    <property type="entry name" value="Hexapep_transf_CS"/>
</dbReference>
<dbReference type="Pfam" id="PF00132">
    <property type="entry name" value="Hexapep"/>
    <property type="match status" value="1"/>
</dbReference>
<comment type="caution">
    <text evidence="6">The sequence shown here is derived from an EMBL/GenBank/DDBJ whole genome shotgun (WGS) entry which is preliminary data.</text>
</comment>
<organism evidence="6 7">
    <name type="scientific">Thioclava kandeliae</name>
    <dbReference type="NCBI Taxonomy" id="3070818"/>
    <lineage>
        <taxon>Bacteria</taxon>
        <taxon>Pseudomonadati</taxon>
        <taxon>Pseudomonadota</taxon>
        <taxon>Alphaproteobacteria</taxon>
        <taxon>Rhodobacterales</taxon>
        <taxon>Paracoccaceae</taxon>
        <taxon>Thioclava</taxon>
    </lineage>
</organism>
<evidence type="ECO:0000256" key="4">
    <source>
        <dbReference type="ARBA" id="ARBA00023315"/>
    </source>
</evidence>
<feature type="domain" description="Maltose/galactoside acetyltransferase" evidence="5">
    <location>
        <begin position="5"/>
        <end position="57"/>
    </location>
</feature>
<dbReference type="Pfam" id="PF14602">
    <property type="entry name" value="Hexapep_2"/>
    <property type="match status" value="1"/>
</dbReference>
<keyword evidence="4 6" id="KW-0012">Acyltransferase</keyword>
<evidence type="ECO:0000259" key="5">
    <source>
        <dbReference type="SMART" id="SM01266"/>
    </source>
</evidence>
<name>A0ABV1SIJ0_9RHOB</name>
<evidence type="ECO:0000313" key="6">
    <source>
        <dbReference type="EMBL" id="MER5172717.1"/>
    </source>
</evidence>
<accession>A0ABV1SIJ0</accession>
<keyword evidence="3" id="KW-0677">Repeat</keyword>
<dbReference type="Gene3D" id="2.160.10.10">
    <property type="entry name" value="Hexapeptide repeat proteins"/>
    <property type="match status" value="1"/>
</dbReference>
<comment type="similarity">
    <text evidence="1">Belongs to the transferase hexapeptide repeat family.</text>
</comment>
<dbReference type="SUPFAM" id="SSF51161">
    <property type="entry name" value="Trimeric LpxA-like enzymes"/>
    <property type="match status" value="1"/>
</dbReference>
<evidence type="ECO:0000313" key="7">
    <source>
        <dbReference type="Proteomes" id="UP001438953"/>
    </source>
</evidence>
<dbReference type="Pfam" id="PF12464">
    <property type="entry name" value="Mac"/>
    <property type="match status" value="1"/>
</dbReference>
<gene>
    <name evidence="6" type="ORF">VSX56_13125</name>
</gene>
<protein>
    <submittedName>
        <fullName evidence="6">Sugar O-acetyltransferase</fullName>
        <ecNumber evidence="6">2.3.1.-</ecNumber>
    </submittedName>
</protein>
<dbReference type="EC" id="2.3.1.-" evidence="6"/>
<reference evidence="6 7" key="1">
    <citation type="submission" date="2024-06" db="EMBL/GenBank/DDBJ databases">
        <title>Thioclava kandeliae sp. nov. from a rhizosphere soil sample of Kandelia candel in a mangrove.</title>
        <authorList>
            <person name="Mu T."/>
        </authorList>
    </citation>
    <scope>NUCLEOTIDE SEQUENCE [LARGE SCALE GENOMIC DNA]</scope>
    <source>
        <strain evidence="6 7">CPCC 100088</strain>
    </source>
</reference>
<keyword evidence="2 6" id="KW-0808">Transferase</keyword>
<evidence type="ECO:0000256" key="1">
    <source>
        <dbReference type="ARBA" id="ARBA00007274"/>
    </source>
</evidence>
<dbReference type="GO" id="GO:0016746">
    <property type="term" value="F:acyltransferase activity"/>
    <property type="evidence" value="ECO:0007669"/>
    <property type="project" value="UniProtKB-KW"/>
</dbReference>